<evidence type="ECO:0000313" key="3">
    <source>
        <dbReference type="Proteomes" id="UP000243753"/>
    </source>
</evidence>
<accession>A0AAD0EA84</accession>
<dbReference type="SUPFAM" id="SSF56935">
    <property type="entry name" value="Porins"/>
    <property type="match status" value="1"/>
</dbReference>
<dbReference type="EMBL" id="CP022389">
    <property type="protein sequence ID" value="ATA93819.1"/>
    <property type="molecule type" value="Genomic_DNA"/>
</dbReference>
<gene>
    <name evidence="2" type="ORF">CGC54_05430</name>
</gene>
<reference evidence="3" key="1">
    <citation type="submission" date="2017-06" db="EMBL/GenBank/DDBJ databases">
        <title>Capnocytophaga spp. assemblies.</title>
        <authorList>
            <person name="Gulvik C.A."/>
        </authorList>
    </citation>
    <scope>NUCLEOTIDE SEQUENCE [LARGE SCALE GENOMIC DNA]</scope>
    <source>
        <strain evidence="3">H3936</strain>
    </source>
</reference>
<feature type="region of interest" description="Disordered" evidence="1">
    <location>
        <begin position="569"/>
        <end position="633"/>
    </location>
</feature>
<dbReference type="RefSeq" id="WP_095918896.1">
    <property type="nucleotide sequence ID" value="NZ_CP022389.1"/>
</dbReference>
<proteinExistence type="predicted"/>
<name>A0AAD0EA84_9FLAO</name>
<evidence type="ECO:0000256" key="1">
    <source>
        <dbReference type="SAM" id="MobiDB-lite"/>
    </source>
</evidence>
<organism evidence="2 3">
    <name type="scientific">Capnocytophaga canimorsus</name>
    <dbReference type="NCBI Taxonomy" id="28188"/>
    <lineage>
        <taxon>Bacteria</taxon>
        <taxon>Pseudomonadati</taxon>
        <taxon>Bacteroidota</taxon>
        <taxon>Flavobacteriia</taxon>
        <taxon>Flavobacteriales</taxon>
        <taxon>Flavobacteriaceae</taxon>
        <taxon>Capnocytophaga</taxon>
    </lineage>
</organism>
<protein>
    <submittedName>
        <fullName evidence="2">Primosomal protein</fullName>
    </submittedName>
</protein>
<evidence type="ECO:0000313" key="2">
    <source>
        <dbReference type="EMBL" id="ATA93819.1"/>
    </source>
</evidence>
<dbReference type="Proteomes" id="UP000243753">
    <property type="component" value="Chromosome"/>
</dbReference>
<sequence length="774" mass="89451">MRLRILFFGLWFLLNALGFSQQIDLENIGSRTEETLKKNPFSISGSASANGVYTHSSENGQVVQNTPFLYFLSGNINLGIYNWTIPFSYRFTNQGSKFGYQIPFKFNRLSLHPKYKWIQAHIGDVSMSFSPYTFNGLQFTGGGLELNPEKFPVKASLMGGRLQKVIEYDGNPQTVPTYERWGYGAKLMYKNDDIEVGGILFFAKDKPNSLVMPIPDEKKIYPLENQTYSLLGKYKPLHFVEVFGEYALSMFSYVNEPPKNYAAYNTGINFLIGKASVGLRYESVAPDYKTLGAYYFVNDMENITLNGSMHLFQGNVMVSGSVGKQRDNLSGQKVKQSNQWVGSMNVSAKVSQSLTLTGSYSNFTMFTNRQMNPFEKLNNPQLYEQPQDSIRYRQVSQNVAINLAYTLSENQQLTLNYTLNDVVNRENDVVRRGGISRFHNAGINYSLLFPNEKLSITPSLNYTHNWVAREKSQIFGPSILVTKSFFEDKLSTSLGGNYSRSVSAHTQVNTANIQLGAGYSPWKNHQFTLSAVQSFRNSHSSNNQQRGQESNISIGYTYHFDKKEIPLPKFRFKKKEKDTRDKKKDTRDKKKDTRDKEKDTRDKEKDTRDKEKDTRDKKKDTRDKKKDTRDEEKNNIKERKILSPEEKLEQDYRMFVFRCLQNLYRQAYRADGYLKSNLFAKKQQWNKEKTPQLEAEFRKAEEGYVNHLWMMQQLEGLTLQDVIEEKGLLQNFGQLHKEDIYETLQKNITIKEKMDYISILLADFYHKASTQTED</sequence>
<dbReference type="AlphaFoldDB" id="A0AAD0EA84"/>
<feature type="compositionally biased region" description="Basic and acidic residues" evidence="1">
    <location>
        <begin position="575"/>
        <end position="633"/>
    </location>
</feature>